<keyword evidence="6" id="KW-0966">Cell projection</keyword>
<keyword evidence="6" id="KW-0969">Cilium</keyword>
<proteinExistence type="predicted"/>
<dbReference type="CDD" id="cd07185">
    <property type="entry name" value="OmpA_C-like"/>
    <property type="match status" value="1"/>
</dbReference>
<keyword evidence="8" id="KW-1185">Reference proteome</keyword>
<evidence type="ECO:0000313" key="7">
    <source>
        <dbReference type="EMBL" id="SPX60934.1"/>
    </source>
</evidence>
<accession>A0A0W0TMK6</accession>
<dbReference type="InterPro" id="IPR041544">
    <property type="entry name" value="MotY_N"/>
</dbReference>
<reference evidence="7 9" key="2">
    <citation type="submission" date="2018-06" db="EMBL/GenBank/DDBJ databases">
        <authorList>
            <consortium name="Pathogen Informatics"/>
            <person name="Doyle S."/>
        </authorList>
    </citation>
    <scope>NUCLEOTIDE SEQUENCE [LARGE SCALE GENOMIC DNA]</scope>
    <source>
        <strain evidence="7 9">NCTC12022</strain>
    </source>
</reference>
<dbReference type="PRINTS" id="PR01021">
    <property type="entry name" value="OMPADOMAIN"/>
</dbReference>
<keyword evidence="3" id="KW-0998">Cell outer membrane</keyword>
<evidence type="ECO:0000256" key="1">
    <source>
        <dbReference type="ARBA" id="ARBA00004442"/>
    </source>
</evidence>
<dbReference type="EMBL" id="UASS01000013">
    <property type="protein sequence ID" value="SPX60934.1"/>
    <property type="molecule type" value="Genomic_DNA"/>
</dbReference>
<protein>
    <submittedName>
        <fullName evidence="6">Sodium-type flagellar protein</fullName>
    </submittedName>
</protein>
<keyword evidence="6" id="KW-0282">Flagellum</keyword>
<dbReference type="PRINTS" id="PR01023">
    <property type="entry name" value="NAFLGMOTY"/>
</dbReference>
<keyword evidence="2 4" id="KW-0472">Membrane</keyword>
<dbReference type="PROSITE" id="PS51123">
    <property type="entry name" value="OMPA_2"/>
    <property type="match status" value="1"/>
</dbReference>
<dbReference type="Gene3D" id="3.30.1330.60">
    <property type="entry name" value="OmpA-like domain"/>
    <property type="match status" value="1"/>
</dbReference>
<organism evidence="6 8">
    <name type="scientific">Legionella feeleii</name>
    <dbReference type="NCBI Taxonomy" id="453"/>
    <lineage>
        <taxon>Bacteria</taxon>
        <taxon>Pseudomonadati</taxon>
        <taxon>Pseudomonadota</taxon>
        <taxon>Gammaproteobacteria</taxon>
        <taxon>Legionellales</taxon>
        <taxon>Legionellaceae</taxon>
        <taxon>Legionella</taxon>
    </lineage>
</organism>
<dbReference type="InterPro" id="IPR050330">
    <property type="entry name" value="Bact_OuterMem_StrucFunc"/>
</dbReference>
<evidence type="ECO:0000313" key="6">
    <source>
        <dbReference type="EMBL" id="KTC96832.1"/>
    </source>
</evidence>
<dbReference type="SUPFAM" id="SSF103088">
    <property type="entry name" value="OmpA-like"/>
    <property type="match status" value="1"/>
</dbReference>
<dbReference type="GO" id="GO:0009279">
    <property type="term" value="C:cell outer membrane"/>
    <property type="evidence" value="ECO:0007669"/>
    <property type="project" value="UniProtKB-SubCell"/>
</dbReference>
<name>A0A0W0TMK6_9GAMM</name>
<dbReference type="InterPro" id="IPR036737">
    <property type="entry name" value="OmpA-like_sf"/>
</dbReference>
<reference evidence="6 8" key="1">
    <citation type="submission" date="2015-11" db="EMBL/GenBank/DDBJ databases">
        <title>Genomic analysis of 38 Legionella species identifies large and diverse effector repertoires.</title>
        <authorList>
            <person name="Burstein D."/>
            <person name="Amaro F."/>
            <person name="Zusman T."/>
            <person name="Lifshitz Z."/>
            <person name="Cohen O."/>
            <person name="Gilbert J.A."/>
            <person name="Pupko T."/>
            <person name="Shuman H.A."/>
            <person name="Segal G."/>
        </authorList>
    </citation>
    <scope>NUCLEOTIDE SEQUENCE [LARGE SCALE GENOMIC DNA]</scope>
    <source>
        <strain evidence="6 8">WO-44C</strain>
    </source>
</reference>
<dbReference type="Proteomes" id="UP000251942">
    <property type="component" value="Unassembled WGS sequence"/>
</dbReference>
<evidence type="ECO:0000256" key="2">
    <source>
        <dbReference type="ARBA" id="ARBA00023136"/>
    </source>
</evidence>
<dbReference type="Gene3D" id="2.60.40.2540">
    <property type="match status" value="1"/>
</dbReference>
<dbReference type="RefSeq" id="WP_058445876.1">
    <property type="nucleotide sequence ID" value="NZ_CAAAHT010000002.1"/>
</dbReference>
<dbReference type="STRING" id="453.Lfee_1744"/>
<sequence>MAFKRFITSGVLGSIFLYCWPINSCLAGISVEYASPMGDENWRMSGNRLRCGLSLTVPNYGIAYFEQYAAKPSHFILSKWQQVERRLPAVVFAAPPVWKPGGNSYLIAKTSVNPGEYGLYLPRDPAMKLLTYLAQGYQTRFQYQSEQGFAVTVSLSPANFQKVYAKYQRCLGNLLPFDYASVRESILLFNTDSDELSDAAKQQLKKVAEYCRADPMVKRVKVAGYTDDTGRKSYNNAVSEGRAKSVANYLLSLGVQQSRLSVTWYGVQNPVAPNDTEEGKAANRRVVIKLYK</sequence>
<dbReference type="Proteomes" id="UP000054698">
    <property type="component" value="Unassembled WGS sequence"/>
</dbReference>
<dbReference type="PANTHER" id="PTHR30329">
    <property type="entry name" value="STATOR ELEMENT OF FLAGELLAR MOTOR COMPLEX"/>
    <property type="match status" value="1"/>
</dbReference>
<evidence type="ECO:0000256" key="3">
    <source>
        <dbReference type="ARBA" id="ARBA00023237"/>
    </source>
</evidence>
<dbReference type="EMBL" id="LNYB01000080">
    <property type="protein sequence ID" value="KTC96832.1"/>
    <property type="molecule type" value="Genomic_DNA"/>
</dbReference>
<dbReference type="AlphaFoldDB" id="A0A0W0TMK6"/>
<evidence type="ECO:0000256" key="4">
    <source>
        <dbReference type="PROSITE-ProRule" id="PRU00473"/>
    </source>
</evidence>
<dbReference type="InterPro" id="IPR006665">
    <property type="entry name" value="OmpA-like"/>
</dbReference>
<dbReference type="PANTHER" id="PTHR30329:SF21">
    <property type="entry name" value="LIPOPROTEIN YIAD-RELATED"/>
    <property type="match status" value="1"/>
</dbReference>
<dbReference type="PATRIC" id="fig|453.4.peg.1917"/>
<evidence type="ECO:0000313" key="9">
    <source>
        <dbReference type="Proteomes" id="UP000251942"/>
    </source>
</evidence>
<evidence type="ECO:0000313" key="8">
    <source>
        <dbReference type="Proteomes" id="UP000054698"/>
    </source>
</evidence>
<dbReference type="OrthoDB" id="6905929at2"/>
<comment type="subcellular location">
    <subcellularLocation>
        <location evidence="1">Cell outer membrane</location>
    </subcellularLocation>
</comment>
<dbReference type="Pfam" id="PF00691">
    <property type="entry name" value="OmpA"/>
    <property type="match status" value="1"/>
</dbReference>
<feature type="domain" description="OmpA-like" evidence="5">
    <location>
        <begin position="176"/>
        <end position="292"/>
    </location>
</feature>
<dbReference type="Pfam" id="PF18393">
    <property type="entry name" value="MotY_N"/>
    <property type="match status" value="1"/>
</dbReference>
<evidence type="ECO:0000259" key="5">
    <source>
        <dbReference type="PROSITE" id="PS51123"/>
    </source>
</evidence>
<dbReference type="InterPro" id="IPR006664">
    <property type="entry name" value="OMP_bac"/>
</dbReference>
<gene>
    <name evidence="7" type="primary">yiaD_1</name>
    <name evidence="6" type="ORF">Lfee_1744</name>
    <name evidence="7" type="ORF">NCTC12022_01671</name>
</gene>